<accession>A0ABM9IVI1</accession>
<keyword evidence="3" id="KW-1185">Reference proteome</keyword>
<evidence type="ECO:0008006" key="4">
    <source>
        <dbReference type="Google" id="ProtNLM"/>
    </source>
</evidence>
<keyword evidence="1" id="KW-1133">Transmembrane helix</keyword>
<protein>
    <recommendedName>
        <fullName evidence="4">Knr4/Smi1-like domain-containing protein</fullName>
    </recommendedName>
</protein>
<organism evidence="2 3">
    <name type="scientific">Ralstonia pickettii</name>
    <name type="common">Burkholderia pickettii</name>
    <dbReference type="NCBI Taxonomy" id="329"/>
    <lineage>
        <taxon>Bacteria</taxon>
        <taxon>Pseudomonadati</taxon>
        <taxon>Pseudomonadota</taxon>
        <taxon>Betaproteobacteria</taxon>
        <taxon>Burkholderiales</taxon>
        <taxon>Burkholderiaceae</taxon>
        <taxon>Ralstonia</taxon>
    </lineage>
</organism>
<feature type="transmembrane region" description="Helical" evidence="1">
    <location>
        <begin position="117"/>
        <end position="134"/>
    </location>
</feature>
<dbReference type="RefSeq" id="WP_015856138.1">
    <property type="nucleotide sequence ID" value="NZ_CATWFT010000030.1"/>
</dbReference>
<name>A0ABM9IVI1_RALPI</name>
<comment type="caution">
    <text evidence="2">The sequence shown here is derived from an EMBL/GenBank/DDBJ whole genome shotgun (WGS) entry which is preliminary data.</text>
</comment>
<gene>
    <name evidence="2" type="ORF">R38712_05095</name>
</gene>
<dbReference type="Proteomes" id="UP001189303">
    <property type="component" value="Unassembled WGS sequence"/>
</dbReference>
<evidence type="ECO:0000313" key="3">
    <source>
        <dbReference type="Proteomes" id="UP001189303"/>
    </source>
</evidence>
<feature type="transmembrane region" description="Helical" evidence="1">
    <location>
        <begin position="88"/>
        <end position="111"/>
    </location>
</feature>
<keyword evidence="1" id="KW-0812">Transmembrane</keyword>
<sequence>MIRNYGDEAIELARKNYSEGKRFLSRPPITDPFGGVMVVVDYRDEDGDDVDCLVYFEEGGPKLFDLAESLFQYLSNKKPQSTSVLEKVVQGFGVPGILAVIITVAVIALAVRDPKAVPEQLWSGLALVLGFYFGSKSKL</sequence>
<evidence type="ECO:0000256" key="1">
    <source>
        <dbReference type="SAM" id="Phobius"/>
    </source>
</evidence>
<evidence type="ECO:0000313" key="2">
    <source>
        <dbReference type="EMBL" id="CAJ0732789.1"/>
    </source>
</evidence>
<dbReference type="EMBL" id="CATWFT010000030">
    <property type="protein sequence ID" value="CAJ0732789.1"/>
    <property type="molecule type" value="Genomic_DNA"/>
</dbReference>
<proteinExistence type="predicted"/>
<reference evidence="2 3" key="1">
    <citation type="submission" date="2023-07" db="EMBL/GenBank/DDBJ databases">
        <authorList>
            <person name="Peeters C."/>
        </authorList>
    </citation>
    <scope>NUCLEOTIDE SEQUENCE [LARGE SCALE GENOMIC DNA]</scope>
    <source>
        <strain evidence="2 3">R-38712</strain>
    </source>
</reference>
<keyword evidence="1" id="KW-0472">Membrane</keyword>